<keyword evidence="1" id="KW-0472">Membrane</keyword>
<keyword evidence="4" id="KW-1185">Reference proteome</keyword>
<dbReference type="GO" id="GO:0003824">
    <property type="term" value="F:catalytic activity"/>
    <property type="evidence" value="ECO:0007669"/>
    <property type="project" value="InterPro"/>
</dbReference>
<dbReference type="InterPro" id="IPR005303">
    <property type="entry name" value="MOCOS_middle"/>
</dbReference>
<evidence type="ECO:0000313" key="3">
    <source>
        <dbReference type="EMBL" id="KAJ5501907.1"/>
    </source>
</evidence>
<evidence type="ECO:0000313" key="4">
    <source>
        <dbReference type="Proteomes" id="UP001149954"/>
    </source>
</evidence>
<dbReference type="Pfam" id="PF03476">
    <property type="entry name" value="MOSC_N"/>
    <property type="match status" value="1"/>
</dbReference>
<dbReference type="AlphaFoldDB" id="A0A9X0C4M4"/>
<feature type="domain" description="MOSC" evidence="2">
    <location>
        <begin position="258"/>
        <end position="406"/>
    </location>
</feature>
<dbReference type="PANTHER" id="PTHR14237:SF23">
    <property type="entry name" value="MOSC DOMAIN PROTEIN (AFU_ORTHOLOGUE AFUA_7G05900)"/>
    <property type="match status" value="1"/>
</dbReference>
<dbReference type="SUPFAM" id="SSF50800">
    <property type="entry name" value="PK beta-barrel domain-like"/>
    <property type="match status" value="1"/>
</dbReference>
<accession>A0A9X0C4M4</accession>
<dbReference type="EMBL" id="JAPWDS010000003">
    <property type="protein sequence ID" value="KAJ5501907.1"/>
    <property type="molecule type" value="Genomic_DNA"/>
</dbReference>
<feature type="transmembrane region" description="Helical" evidence="1">
    <location>
        <begin position="6"/>
        <end position="27"/>
    </location>
</feature>
<evidence type="ECO:0000256" key="1">
    <source>
        <dbReference type="SAM" id="Phobius"/>
    </source>
</evidence>
<gene>
    <name evidence="3" type="ORF">N7463_004781</name>
</gene>
<dbReference type="OrthoDB" id="17255at2759"/>
<sequence length="426" mass="47953">MSNVDISFGGILPNLMVIFVLSVLFLLKRLKTLDAQVNLKGCRRLGLPPGQSNLDDEFDSKYSHGVPSDQDDHGRPSWRVKALFSYPLKSCGAVELQVSNVIPTGLEFDRQFVFAEYNNVEWTIRTLRNADFNRLALIHPEIWVPDPSAPDYDAELPEVKSHGVMLISYPRMPPAGWKGLPIKVGMKLKFLQNQQTFQVPLFPSADSKFPLVPVKIWKDKPLAHDYGRLLPESLHAYLGSDPSKNPLTLFRASASHSRQIFRNAPRKEDLGFQPNTAFADAYPIHLLSISSHRDVAARCAYAIPRLSIRRFRANIIIQGPSAFEEDHWKRLFIGGTEIHASCRTVRCRLPNVDPLSGVRHKAEPDRTLKSYRRIDDGDRTNACLGMQLVPAKEEFVVRVGDSVEVLETGVHQYIKMLAPGEKVEGV</sequence>
<dbReference type="InterPro" id="IPR005302">
    <property type="entry name" value="MoCF_Sase_C"/>
</dbReference>
<dbReference type="Proteomes" id="UP001149954">
    <property type="component" value="Unassembled WGS sequence"/>
</dbReference>
<dbReference type="PROSITE" id="PS51340">
    <property type="entry name" value="MOSC"/>
    <property type="match status" value="1"/>
</dbReference>
<comment type="caution">
    <text evidence="3">The sequence shown here is derived from an EMBL/GenBank/DDBJ whole genome shotgun (WGS) entry which is preliminary data.</text>
</comment>
<dbReference type="PANTHER" id="PTHR14237">
    <property type="entry name" value="MOLYBDOPTERIN COFACTOR SULFURASE MOSC"/>
    <property type="match status" value="1"/>
</dbReference>
<protein>
    <submittedName>
        <fullName evidence="3">MOSC N-terminal beta barrel</fullName>
    </submittedName>
</protein>
<keyword evidence="1" id="KW-0812">Transmembrane</keyword>
<reference evidence="3" key="2">
    <citation type="journal article" date="2023" name="IMA Fungus">
        <title>Comparative genomic study of the Penicillium genus elucidates a diverse pangenome and 15 lateral gene transfer events.</title>
        <authorList>
            <person name="Petersen C."/>
            <person name="Sorensen T."/>
            <person name="Nielsen M.R."/>
            <person name="Sondergaard T.E."/>
            <person name="Sorensen J.L."/>
            <person name="Fitzpatrick D.A."/>
            <person name="Frisvad J.C."/>
            <person name="Nielsen K.L."/>
        </authorList>
    </citation>
    <scope>NUCLEOTIDE SEQUENCE</scope>
    <source>
        <strain evidence="3">IBT 29495</strain>
    </source>
</reference>
<keyword evidence="1" id="KW-1133">Transmembrane helix</keyword>
<proteinExistence type="predicted"/>
<organism evidence="3 4">
    <name type="scientific">Penicillium fimorum</name>
    <dbReference type="NCBI Taxonomy" id="1882269"/>
    <lineage>
        <taxon>Eukaryota</taxon>
        <taxon>Fungi</taxon>
        <taxon>Dikarya</taxon>
        <taxon>Ascomycota</taxon>
        <taxon>Pezizomycotina</taxon>
        <taxon>Eurotiomycetes</taxon>
        <taxon>Eurotiomycetidae</taxon>
        <taxon>Eurotiales</taxon>
        <taxon>Aspergillaceae</taxon>
        <taxon>Penicillium</taxon>
    </lineage>
</organism>
<dbReference type="Pfam" id="PF03473">
    <property type="entry name" value="MOSC"/>
    <property type="match status" value="1"/>
</dbReference>
<dbReference type="InterPro" id="IPR011037">
    <property type="entry name" value="Pyrv_Knase-like_insert_dom_sf"/>
</dbReference>
<evidence type="ECO:0000259" key="2">
    <source>
        <dbReference type="PROSITE" id="PS51340"/>
    </source>
</evidence>
<reference evidence="3" key="1">
    <citation type="submission" date="2022-12" db="EMBL/GenBank/DDBJ databases">
        <authorList>
            <person name="Petersen C."/>
        </authorList>
    </citation>
    <scope>NUCLEOTIDE SEQUENCE</scope>
    <source>
        <strain evidence="3">IBT 29495</strain>
    </source>
</reference>
<name>A0A9X0C4M4_9EURO</name>
<dbReference type="GO" id="GO:0030170">
    <property type="term" value="F:pyridoxal phosphate binding"/>
    <property type="evidence" value="ECO:0007669"/>
    <property type="project" value="InterPro"/>
</dbReference>
<dbReference type="GO" id="GO:0030151">
    <property type="term" value="F:molybdenum ion binding"/>
    <property type="evidence" value="ECO:0007669"/>
    <property type="project" value="InterPro"/>
</dbReference>